<keyword evidence="2" id="KW-1185">Reference proteome</keyword>
<dbReference type="RefSeq" id="WP_253754158.1">
    <property type="nucleotide sequence ID" value="NZ_JAMZDZ010000001.1"/>
</dbReference>
<organism evidence="1 2">
    <name type="scientific">Hamadaea flava</name>
    <dbReference type="NCBI Taxonomy" id="1742688"/>
    <lineage>
        <taxon>Bacteria</taxon>
        <taxon>Bacillati</taxon>
        <taxon>Actinomycetota</taxon>
        <taxon>Actinomycetes</taxon>
        <taxon>Micromonosporales</taxon>
        <taxon>Micromonosporaceae</taxon>
        <taxon>Hamadaea</taxon>
    </lineage>
</organism>
<gene>
    <name evidence="1" type="ORF">ACFOZ4_34975</name>
</gene>
<comment type="caution">
    <text evidence="1">The sequence shown here is derived from an EMBL/GenBank/DDBJ whole genome shotgun (WGS) entry which is preliminary data.</text>
</comment>
<protein>
    <submittedName>
        <fullName evidence="1">Uncharacterized protein</fullName>
    </submittedName>
</protein>
<evidence type="ECO:0000313" key="2">
    <source>
        <dbReference type="Proteomes" id="UP001595816"/>
    </source>
</evidence>
<accession>A0ABV8LXN5</accession>
<name>A0ABV8LXN5_9ACTN</name>
<proteinExistence type="predicted"/>
<evidence type="ECO:0000313" key="1">
    <source>
        <dbReference type="EMBL" id="MFC4135842.1"/>
    </source>
</evidence>
<reference evidence="2" key="1">
    <citation type="journal article" date="2019" name="Int. J. Syst. Evol. Microbiol.">
        <title>The Global Catalogue of Microorganisms (GCM) 10K type strain sequencing project: providing services to taxonomists for standard genome sequencing and annotation.</title>
        <authorList>
            <consortium name="The Broad Institute Genomics Platform"/>
            <consortium name="The Broad Institute Genome Sequencing Center for Infectious Disease"/>
            <person name="Wu L."/>
            <person name="Ma J."/>
        </authorList>
    </citation>
    <scope>NUCLEOTIDE SEQUENCE [LARGE SCALE GENOMIC DNA]</scope>
    <source>
        <strain evidence="2">CGMCC 4.7289</strain>
    </source>
</reference>
<sequence length="375" mass="40234">MTRYALDEQRGELVASWGTGRGERCRALTVLPAGARPGDLDSLLMNLTMLSEQLWHCYTDPASAAVSQEVNTEGWRRAGTRAGFGSVTASIRNPHLPDEDGALIVSYDPVVELSHRVGRALHAIDSPDFSAVVVAEVERELAAVEHAELGDLTGRAAQAVLLTRADASPVQVMAADALLAEDPLGSVDLFSGFDPTSAAVAAAHWLRAAAEVAAQGTPYPFTRIVEESDNIATLAHETPTTVLQLMAAGHSRLQAVLSLIRQAILVADGIVADAEDLQSRIAQTRSQLRRHGYDAAEPANEFAVRLTPLDPRRPARDLLEDLIAGIGGCLEMYREGFVPDSDGVADDDDYDFDAADASFRAEVRARAARDHARLI</sequence>
<dbReference type="EMBL" id="JBHSAY010000027">
    <property type="protein sequence ID" value="MFC4135842.1"/>
    <property type="molecule type" value="Genomic_DNA"/>
</dbReference>
<dbReference type="Proteomes" id="UP001595816">
    <property type="component" value="Unassembled WGS sequence"/>
</dbReference>